<accession>A0AAJ4TDH5</accession>
<dbReference type="AlphaFoldDB" id="A0AAJ4TDH5"/>
<dbReference type="InterPro" id="IPR036396">
    <property type="entry name" value="Cyt_P450_sf"/>
</dbReference>
<sequence>MAHYSPTLPYELDAPAGTAHLDDDPFSDDNLDKPHDFQALVRDAGDVVWLNAYNVAAVAGYEEVTKVFADWKSYTSTRGVGLADYKRHGRFRIPSIILEVDPPVHTRNRTVMTRALSPSVMKTLREDFNRQAAIMVDGLIEKGRIDGVSEIAEAFPLRVFPDALGMKREGRENLLPYGDMVFNSFGPSNHLFKAAEPRAQYAFPWVREQSQRKNLSRDGFASIIFEAVDSGELPEEDAELLVKSLLTAGLDTTVSSLGAALLSLVQNQSEWEKLKNDPSLSRGAFEEAIRFECPVQTFFRTTSTEVELSGVKLEEGTKIMLCLAGANRDPRKWENPDAYDITRKTIGHVGYGFGLHACVGQMLARLEGEAVLGALAQKVETLELAGTPVRRLNNTLRGLESLPLEIRGK</sequence>
<dbReference type="GO" id="GO:0016705">
    <property type="term" value="F:oxidoreductase activity, acting on paired donors, with incorporation or reduction of molecular oxygen"/>
    <property type="evidence" value="ECO:0007669"/>
    <property type="project" value="InterPro"/>
</dbReference>
<dbReference type="Proteomes" id="UP000663946">
    <property type="component" value="Plasmid pQ15_94_2"/>
</dbReference>
<geneLocation type="plasmid" evidence="3 4">
    <name>pQ15_94_2</name>
</geneLocation>
<gene>
    <name evidence="3" type="ORF">G6M86_26705</name>
</gene>
<comment type="similarity">
    <text evidence="2">Belongs to the cytochrome P450 family.</text>
</comment>
<keyword evidence="3" id="KW-0614">Plasmid</keyword>
<evidence type="ECO:0000313" key="4">
    <source>
        <dbReference type="Proteomes" id="UP000663946"/>
    </source>
</evidence>
<proteinExistence type="inferred from homology"/>
<evidence type="ECO:0000256" key="1">
    <source>
        <dbReference type="ARBA" id="ARBA00001971"/>
    </source>
</evidence>
<dbReference type="GO" id="GO:0020037">
    <property type="term" value="F:heme binding"/>
    <property type="evidence" value="ECO:0007669"/>
    <property type="project" value="InterPro"/>
</dbReference>
<dbReference type="GO" id="GO:0004497">
    <property type="term" value="F:monooxygenase activity"/>
    <property type="evidence" value="ECO:0007669"/>
    <property type="project" value="InterPro"/>
</dbReference>
<evidence type="ECO:0000313" key="3">
    <source>
        <dbReference type="EMBL" id="QTG17085.1"/>
    </source>
</evidence>
<dbReference type="CDD" id="cd11037">
    <property type="entry name" value="CYP199A2-like"/>
    <property type="match status" value="1"/>
</dbReference>
<dbReference type="SUPFAM" id="SSF48264">
    <property type="entry name" value="Cytochrome P450"/>
    <property type="match status" value="1"/>
</dbReference>
<name>A0AAJ4TDH5_AGRTU</name>
<dbReference type="PANTHER" id="PTHR46696:SF1">
    <property type="entry name" value="CYTOCHROME P450 YJIB-RELATED"/>
    <property type="match status" value="1"/>
</dbReference>
<dbReference type="EMBL" id="CP049219">
    <property type="protein sequence ID" value="QTG17085.1"/>
    <property type="molecule type" value="Genomic_DNA"/>
</dbReference>
<dbReference type="InterPro" id="IPR002397">
    <property type="entry name" value="Cyt_P450_B"/>
</dbReference>
<organism evidence="3 4">
    <name type="scientific">Agrobacterium tumefaciens</name>
    <dbReference type="NCBI Taxonomy" id="358"/>
    <lineage>
        <taxon>Bacteria</taxon>
        <taxon>Pseudomonadati</taxon>
        <taxon>Pseudomonadota</taxon>
        <taxon>Alphaproteobacteria</taxon>
        <taxon>Hyphomicrobiales</taxon>
        <taxon>Rhizobiaceae</taxon>
        <taxon>Rhizobium/Agrobacterium group</taxon>
        <taxon>Agrobacterium</taxon>
        <taxon>Agrobacterium tumefaciens complex</taxon>
    </lineage>
</organism>
<dbReference type="PANTHER" id="PTHR46696">
    <property type="entry name" value="P450, PUTATIVE (EUROFUNG)-RELATED"/>
    <property type="match status" value="1"/>
</dbReference>
<dbReference type="Gene3D" id="1.10.630.10">
    <property type="entry name" value="Cytochrome P450"/>
    <property type="match status" value="1"/>
</dbReference>
<dbReference type="PRINTS" id="PR00359">
    <property type="entry name" value="BP450"/>
</dbReference>
<protein>
    <submittedName>
        <fullName evidence="3">Cytochrome P450</fullName>
    </submittedName>
</protein>
<dbReference type="InterPro" id="IPR001128">
    <property type="entry name" value="Cyt_P450"/>
</dbReference>
<evidence type="ECO:0000256" key="2">
    <source>
        <dbReference type="ARBA" id="ARBA00010617"/>
    </source>
</evidence>
<reference evidence="3" key="1">
    <citation type="submission" date="2020-02" db="EMBL/GenBank/DDBJ databases">
        <title>Unexpected conservation and global transmission of agrobacterial virulence plasmids.</title>
        <authorList>
            <person name="Weisberg A.J."/>
            <person name="Davis E.W. II"/>
            <person name="Tabima J.R."/>
            <person name="Belcher M.S."/>
            <person name="Miller M."/>
            <person name="Kuo C.-H."/>
            <person name="Loper J.E."/>
            <person name="Grunwald N.J."/>
            <person name="Putnam M.L."/>
            <person name="Chang J.H."/>
        </authorList>
    </citation>
    <scope>NUCLEOTIDE SEQUENCE</scope>
    <source>
        <strain evidence="3">Q15/94</strain>
        <plasmid evidence="3">pQ15_94_2</plasmid>
    </source>
</reference>
<comment type="cofactor">
    <cofactor evidence="1">
        <name>heme</name>
        <dbReference type="ChEBI" id="CHEBI:30413"/>
    </cofactor>
</comment>
<dbReference type="GO" id="GO:0005506">
    <property type="term" value="F:iron ion binding"/>
    <property type="evidence" value="ECO:0007669"/>
    <property type="project" value="InterPro"/>
</dbReference>
<dbReference type="Pfam" id="PF00067">
    <property type="entry name" value="p450"/>
    <property type="match status" value="1"/>
</dbReference>